<evidence type="ECO:0000256" key="2">
    <source>
        <dbReference type="SAM" id="MobiDB-lite"/>
    </source>
</evidence>
<gene>
    <name evidence="3" type="ORF">K452DRAFT_335177</name>
</gene>
<evidence type="ECO:0000313" key="4">
    <source>
        <dbReference type="Proteomes" id="UP000799438"/>
    </source>
</evidence>
<evidence type="ECO:0008006" key="5">
    <source>
        <dbReference type="Google" id="ProtNLM"/>
    </source>
</evidence>
<proteinExistence type="predicted"/>
<name>A0A6A6AUB1_9PEZI</name>
<accession>A0A6A6AUB1</accession>
<organism evidence="3 4">
    <name type="scientific">Aplosporella prunicola CBS 121167</name>
    <dbReference type="NCBI Taxonomy" id="1176127"/>
    <lineage>
        <taxon>Eukaryota</taxon>
        <taxon>Fungi</taxon>
        <taxon>Dikarya</taxon>
        <taxon>Ascomycota</taxon>
        <taxon>Pezizomycotina</taxon>
        <taxon>Dothideomycetes</taxon>
        <taxon>Dothideomycetes incertae sedis</taxon>
        <taxon>Botryosphaeriales</taxon>
        <taxon>Aplosporellaceae</taxon>
        <taxon>Aplosporella</taxon>
    </lineage>
</organism>
<dbReference type="RefSeq" id="XP_033390905.1">
    <property type="nucleotide sequence ID" value="XM_033545216.1"/>
</dbReference>
<sequence>MFTPNRNDNWNDQRNGQWHRQNLSPTQPATTGTSITNIMMTRHQSPMPNGNTSLLDTDSLLNTLRYENRQLHRRVESLITSNILLRRETRNLKQEREELITEHKQMRLGTQEIVAQIQALDAEVEDLAAANGRLADENVRLRDEVESLHAEFDEMGEMAG</sequence>
<reference evidence="3" key="1">
    <citation type="journal article" date="2020" name="Stud. Mycol.">
        <title>101 Dothideomycetes genomes: a test case for predicting lifestyles and emergence of pathogens.</title>
        <authorList>
            <person name="Haridas S."/>
            <person name="Albert R."/>
            <person name="Binder M."/>
            <person name="Bloem J."/>
            <person name="Labutti K."/>
            <person name="Salamov A."/>
            <person name="Andreopoulos B."/>
            <person name="Baker S."/>
            <person name="Barry K."/>
            <person name="Bills G."/>
            <person name="Bluhm B."/>
            <person name="Cannon C."/>
            <person name="Castanera R."/>
            <person name="Culley D."/>
            <person name="Daum C."/>
            <person name="Ezra D."/>
            <person name="Gonzalez J."/>
            <person name="Henrissat B."/>
            <person name="Kuo A."/>
            <person name="Liang C."/>
            <person name="Lipzen A."/>
            <person name="Lutzoni F."/>
            <person name="Magnuson J."/>
            <person name="Mondo S."/>
            <person name="Nolan M."/>
            <person name="Ohm R."/>
            <person name="Pangilinan J."/>
            <person name="Park H.-J."/>
            <person name="Ramirez L."/>
            <person name="Alfaro M."/>
            <person name="Sun H."/>
            <person name="Tritt A."/>
            <person name="Yoshinaga Y."/>
            <person name="Zwiers L.-H."/>
            <person name="Turgeon B."/>
            <person name="Goodwin S."/>
            <person name="Spatafora J."/>
            <person name="Crous P."/>
            <person name="Grigoriev I."/>
        </authorList>
    </citation>
    <scope>NUCLEOTIDE SEQUENCE</scope>
    <source>
        <strain evidence="3">CBS 121167</strain>
    </source>
</reference>
<dbReference type="Gene3D" id="1.20.5.1700">
    <property type="match status" value="1"/>
</dbReference>
<keyword evidence="1" id="KW-0175">Coiled coil</keyword>
<evidence type="ECO:0000313" key="3">
    <source>
        <dbReference type="EMBL" id="KAF2135186.1"/>
    </source>
</evidence>
<dbReference type="Proteomes" id="UP000799438">
    <property type="component" value="Unassembled WGS sequence"/>
</dbReference>
<dbReference type="GeneID" id="54302715"/>
<feature type="region of interest" description="Disordered" evidence="2">
    <location>
        <begin position="1"/>
        <end position="32"/>
    </location>
</feature>
<keyword evidence="4" id="KW-1185">Reference proteome</keyword>
<protein>
    <recommendedName>
        <fullName evidence="5">Autophagy-related protein 16 domain-containing protein</fullName>
    </recommendedName>
</protein>
<dbReference type="AlphaFoldDB" id="A0A6A6AUB1"/>
<dbReference type="EMBL" id="ML995640">
    <property type="protein sequence ID" value="KAF2135186.1"/>
    <property type="molecule type" value="Genomic_DNA"/>
</dbReference>
<evidence type="ECO:0000256" key="1">
    <source>
        <dbReference type="SAM" id="Coils"/>
    </source>
</evidence>
<feature type="coiled-coil region" evidence="1">
    <location>
        <begin position="82"/>
        <end position="151"/>
    </location>
</feature>